<comment type="caution">
    <text evidence="1">The sequence shown here is derived from an EMBL/GenBank/DDBJ whole genome shotgun (WGS) entry which is preliminary data.</text>
</comment>
<protein>
    <submittedName>
        <fullName evidence="1">Uncharacterized protein</fullName>
    </submittedName>
</protein>
<evidence type="ECO:0000313" key="2">
    <source>
        <dbReference type="Proteomes" id="UP000191672"/>
    </source>
</evidence>
<name>A0A1V6QF65_9EURO</name>
<accession>A0A1V6QF65</accession>
<dbReference type="EMBL" id="MDYN01000005">
    <property type="protein sequence ID" value="OQD87860.1"/>
    <property type="molecule type" value="Genomic_DNA"/>
</dbReference>
<reference evidence="2" key="1">
    <citation type="journal article" date="2017" name="Nat. Microbiol.">
        <title>Global analysis of biosynthetic gene clusters reveals vast potential of secondary metabolite production in Penicillium species.</title>
        <authorList>
            <person name="Nielsen J.C."/>
            <person name="Grijseels S."/>
            <person name="Prigent S."/>
            <person name="Ji B."/>
            <person name="Dainat J."/>
            <person name="Nielsen K.F."/>
            <person name="Frisvad J.C."/>
            <person name="Workman M."/>
            <person name="Nielsen J."/>
        </authorList>
    </citation>
    <scope>NUCLEOTIDE SEQUENCE [LARGE SCALE GENOMIC DNA]</scope>
    <source>
        <strain evidence="2">IBT 31811</strain>
    </source>
</reference>
<sequence length="88" mass="9810">MIGRLPPFNRLSQYHTGLSNHQFRPTREKWRCIRQGGASEPIILQTKVSKCSVGRLAAAGGAVEMLCAEKRLMPQLPLVTDEMVLTFA</sequence>
<organism evidence="1 2">
    <name type="scientific">Penicillium antarcticum</name>
    <dbReference type="NCBI Taxonomy" id="416450"/>
    <lineage>
        <taxon>Eukaryota</taxon>
        <taxon>Fungi</taxon>
        <taxon>Dikarya</taxon>
        <taxon>Ascomycota</taxon>
        <taxon>Pezizomycotina</taxon>
        <taxon>Eurotiomycetes</taxon>
        <taxon>Eurotiomycetidae</taxon>
        <taxon>Eurotiales</taxon>
        <taxon>Aspergillaceae</taxon>
        <taxon>Penicillium</taxon>
    </lineage>
</organism>
<keyword evidence="2" id="KW-1185">Reference proteome</keyword>
<evidence type="ECO:0000313" key="1">
    <source>
        <dbReference type="EMBL" id="OQD87860.1"/>
    </source>
</evidence>
<dbReference type="Proteomes" id="UP000191672">
    <property type="component" value="Unassembled WGS sequence"/>
</dbReference>
<proteinExistence type="predicted"/>
<gene>
    <name evidence="1" type="ORF">PENANT_c005G00370</name>
</gene>
<dbReference type="AlphaFoldDB" id="A0A1V6QF65"/>